<dbReference type="Pfam" id="PF00176">
    <property type="entry name" value="SNF2-rel_dom"/>
    <property type="match status" value="1"/>
</dbReference>
<dbReference type="SMART" id="SM00490">
    <property type="entry name" value="HELICc"/>
    <property type="match status" value="1"/>
</dbReference>
<evidence type="ECO:0000259" key="3">
    <source>
        <dbReference type="PROSITE" id="PS51192"/>
    </source>
</evidence>
<gene>
    <name evidence="5" type="ORF">BSTOLATCC_MIC43252</name>
</gene>
<feature type="domain" description="Helicase C-terminal" evidence="4">
    <location>
        <begin position="354"/>
        <end position="510"/>
    </location>
</feature>
<sequence length="570" mass="65532">MYQEFRKNIRNLKGLTIQELPEFVVKGLADSRPLSTKRCQHDYSCETIKRTGDLPESLLEKLYPFQQEGVQFALQHYGRVLIGDEMGVGKTIQGVAIAAAYRDEWPVLVVCPASIKLNWRDEFMKWIPDLERKDFYLLQSKRTMKNSAIVWIASYTMATHLETFLNSKYFNVVIADESHYLKNYNAKRTKCLLPFLQKAKRVILLSGTPVMSRPAELFTQLSCIRPDIFYSFRVFAERYCDPKILFTHTDYSGASNIKELHTLLSNTVMIRRLKSDVLRQLPAKLRQKVEIPVVNEHCRSIRKLYYEVKRKKNYFREVNQDVCGLEAEAAAKKMESDMFMSRAYSLTAKAKMKGVCEYVSYLIQSDCKFIIFGHHIDMLDMIEEQTIREKVKYIRIDGSTSQEHRYKGVEAFQTMTDCRVAILGILAAGQGITLTAASTVVMAEMSWTPGVMIQAEDRAHRIGQEKSVNIHYLFGPGTLDEYIWPKIQHKLSVISGALDNNKNTALDSLINPENRLGMGDFDAFIDSEIPEDLFQDEIGEKRTHGDIESDEEEEDVEEPTGKCDIEEFDE</sequence>
<feature type="compositionally biased region" description="Basic and acidic residues" evidence="2">
    <location>
        <begin position="538"/>
        <end position="547"/>
    </location>
</feature>
<dbReference type="InterPro" id="IPR027417">
    <property type="entry name" value="P-loop_NTPase"/>
</dbReference>
<dbReference type="InterPro" id="IPR014001">
    <property type="entry name" value="Helicase_ATP-bd"/>
</dbReference>
<dbReference type="InterPro" id="IPR038718">
    <property type="entry name" value="SNF2-like_sf"/>
</dbReference>
<dbReference type="PANTHER" id="PTHR45766:SF6">
    <property type="entry name" value="SWI_SNF-RELATED MATRIX-ASSOCIATED ACTIN-DEPENDENT REGULATOR OF CHROMATIN SUBFAMILY A-LIKE PROTEIN 1"/>
    <property type="match status" value="1"/>
</dbReference>
<evidence type="ECO:0000256" key="1">
    <source>
        <dbReference type="ARBA" id="ARBA00022801"/>
    </source>
</evidence>
<dbReference type="Pfam" id="PF00271">
    <property type="entry name" value="Helicase_C"/>
    <property type="match status" value="1"/>
</dbReference>
<feature type="region of interest" description="Disordered" evidence="2">
    <location>
        <begin position="532"/>
        <end position="570"/>
    </location>
</feature>
<dbReference type="EMBL" id="CAJZBQ010000043">
    <property type="protein sequence ID" value="CAG9327212.1"/>
    <property type="molecule type" value="Genomic_DNA"/>
</dbReference>
<dbReference type="Gene3D" id="3.40.50.300">
    <property type="entry name" value="P-loop containing nucleotide triphosphate hydrolases"/>
    <property type="match status" value="1"/>
</dbReference>
<feature type="compositionally biased region" description="Basic and acidic residues" evidence="2">
    <location>
        <begin position="559"/>
        <end position="570"/>
    </location>
</feature>
<dbReference type="GO" id="GO:0006281">
    <property type="term" value="P:DNA repair"/>
    <property type="evidence" value="ECO:0007669"/>
    <property type="project" value="TreeGrafter"/>
</dbReference>
<dbReference type="AlphaFoldDB" id="A0AAU9K1Z3"/>
<evidence type="ECO:0000256" key="2">
    <source>
        <dbReference type="SAM" id="MobiDB-lite"/>
    </source>
</evidence>
<keyword evidence="6" id="KW-1185">Reference proteome</keyword>
<keyword evidence="1" id="KW-0378">Hydrolase</keyword>
<evidence type="ECO:0000313" key="6">
    <source>
        <dbReference type="Proteomes" id="UP001162131"/>
    </source>
</evidence>
<accession>A0AAU9K1Z3</accession>
<dbReference type="Proteomes" id="UP001162131">
    <property type="component" value="Unassembled WGS sequence"/>
</dbReference>
<dbReference type="GO" id="GO:0005524">
    <property type="term" value="F:ATP binding"/>
    <property type="evidence" value="ECO:0007669"/>
    <property type="project" value="InterPro"/>
</dbReference>
<dbReference type="GO" id="GO:0043596">
    <property type="term" value="C:nuclear replication fork"/>
    <property type="evidence" value="ECO:0007669"/>
    <property type="project" value="TreeGrafter"/>
</dbReference>
<feature type="compositionally biased region" description="Acidic residues" evidence="2">
    <location>
        <begin position="548"/>
        <end position="558"/>
    </location>
</feature>
<dbReference type="SUPFAM" id="SSF52540">
    <property type="entry name" value="P-loop containing nucleoside triphosphate hydrolases"/>
    <property type="match status" value="2"/>
</dbReference>
<reference evidence="5" key="1">
    <citation type="submission" date="2021-09" db="EMBL/GenBank/DDBJ databases">
        <authorList>
            <consortium name="AG Swart"/>
            <person name="Singh M."/>
            <person name="Singh A."/>
            <person name="Seah K."/>
            <person name="Emmerich C."/>
        </authorList>
    </citation>
    <scope>NUCLEOTIDE SEQUENCE</scope>
    <source>
        <strain evidence="5">ATCC30299</strain>
    </source>
</reference>
<dbReference type="GO" id="GO:0016787">
    <property type="term" value="F:hydrolase activity"/>
    <property type="evidence" value="ECO:0007669"/>
    <property type="project" value="UniProtKB-KW"/>
</dbReference>
<evidence type="ECO:0008006" key="7">
    <source>
        <dbReference type="Google" id="ProtNLM"/>
    </source>
</evidence>
<feature type="domain" description="Helicase ATP-binding" evidence="3">
    <location>
        <begin position="71"/>
        <end position="227"/>
    </location>
</feature>
<evidence type="ECO:0000259" key="4">
    <source>
        <dbReference type="PROSITE" id="PS51194"/>
    </source>
</evidence>
<dbReference type="CDD" id="cd18010">
    <property type="entry name" value="DEXHc_HARP_SMARCAL1"/>
    <property type="match status" value="1"/>
</dbReference>
<dbReference type="Gene3D" id="3.40.50.10810">
    <property type="entry name" value="Tandem AAA-ATPase domain"/>
    <property type="match status" value="1"/>
</dbReference>
<protein>
    <recommendedName>
        <fullName evidence="7">SWI/SNF-related matrix-associated actin-dependent regulator of chromatin subfamily A-like protein 1</fullName>
    </recommendedName>
</protein>
<proteinExistence type="predicted"/>
<dbReference type="GO" id="GO:0031297">
    <property type="term" value="P:replication fork processing"/>
    <property type="evidence" value="ECO:0007669"/>
    <property type="project" value="TreeGrafter"/>
</dbReference>
<dbReference type="SMART" id="SM00487">
    <property type="entry name" value="DEXDc"/>
    <property type="match status" value="1"/>
</dbReference>
<dbReference type="InterPro" id="IPR000330">
    <property type="entry name" value="SNF2_N"/>
</dbReference>
<dbReference type="PROSITE" id="PS51192">
    <property type="entry name" value="HELICASE_ATP_BIND_1"/>
    <property type="match status" value="1"/>
</dbReference>
<dbReference type="PROSITE" id="PS51194">
    <property type="entry name" value="HELICASE_CTER"/>
    <property type="match status" value="1"/>
</dbReference>
<dbReference type="InterPro" id="IPR001650">
    <property type="entry name" value="Helicase_C-like"/>
</dbReference>
<name>A0AAU9K1Z3_9CILI</name>
<dbReference type="PANTHER" id="PTHR45766">
    <property type="entry name" value="DNA ANNEALING HELICASE AND ENDONUCLEASE ZRANB3 FAMILY MEMBER"/>
    <property type="match status" value="1"/>
</dbReference>
<evidence type="ECO:0000313" key="5">
    <source>
        <dbReference type="EMBL" id="CAG9327212.1"/>
    </source>
</evidence>
<comment type="caution">
    <text evidence="5">The sequence shown here is derived from an EMBL/GenBank/DDBJ whole genome shotgun (WGS) entry which is preliminary data.</text>
</comment>
<dbReference type="InterPro" id="IPR049730">
    <property type="entry name" value="SNF2/RAD54-like_C"/>
</dbReference>
<dbReference type="CDD" id="cd18793">
    <property type="entry name" value="SF2_C_SNF"/>
    <property type="match status" value="1"/>
</dbReference>
<organism evidence="5 6">
    <name type="scientific">Blepharisma stoltei</name>
    <dbReference type="NCBI Taxonomy" id="1481888"/>
    <lineage>
        <taxon>Eukaryota</taxon>
        <taxon>Sar</taxon>
        <taxon>Alveolata</taxon>
        <taxon>Ciliophora</taxon>
        <taxon>Postciliodesmatophora</taxon>
        <taxon>Heterotrichea</taxon>
        <taxon>Heterotrichida</taxon>
        <taxon>Blepharismidae</taxon>
        <taxon>Blepharisma</taxon>
    </lineage>
</organism>